<name>A0A0G0Z3N6_9BACT</name>
<dbReference type="PANTHER" id="PTHR34475">
    <property type="match status" value="1"/>
</dbReference>
<dbReference type="InterPro" id="IPR013783">
    <property type="entry name" value="Ig-like_fold"/>
</dbReference>
<dbReference type="Pfam" id="PF13413">
    <property type="entry name" value="HTH_25"/>
    <property type="match status" value="1"/>
</dbReference>
<dbReference type="PANTHER" id="PTHR34475:SF1">
    <property type="entry name" value="CYTOSKELETON PROTEIN RODZ"/>
    <property type="match status" value="1"/>
</dbReference>
<gene>
    <name evidence="2" type="ORF">UV06_C0001G0108</name>
</gene>
<dbReference type="GO" id="GO:0003677">
    <property type="term" value="F:DNA binding"/>
    <property type="evidence" value="ECO:0007669"/>
    <property type="project" value="InterPro"/>
</dbReference>
<dbReference type="InterPro" id="IPR010982">
    <property type="entry name" value="Lambda_DNA-bd_dom_sf"/>
</dbReference>
<keyword evidence="1" id="KW-1133">Transmembrane helix</keyword>
<accession>A0A0G0Z3N6</accession>
<dbReference type="Gene3D" id="1.10.260.40">
    <property type="entry name" value="lambda repressor-like DNA-binding domains"/>
    <property type="match status" value="1"/>
</dbReference>
<dbReference type="Proteomes" id="UP000033854">
    <property type="component" value="Unassembled WGS sequence"/>
</dbReference>
<proteinExistence type="predicted"/>
<protein>
    <recommendedName>
        <fullName evidence="4">HTH cro/C1-type domain-containing protein</fullName>
    </recommendedName>
</protein>
<dbReference type="AlphaFoldDB" id="A0A0G0Z3N6"/>
<dbReference type="EMBL" id="LCDA01000001">
    <property type="protein sequence ID" value="KKS43374.1"/>
    <property type="molecule type" value="Genomic_DNA"/>
</dbReference>
<sequence>MKTVGQLLHSERNRKNISISELSLATKIDGKYIEALEADRYDLLPSETFAKGFIRNLSLSLGSDPEDFIAVFRRDYRNPELKKNIVKQHKKTGFNLPHISSQLLPIVLGVIVFLIYLIFQFRVILTPPPLTVNRPLMDAVLSSPIEIQGSTSTDSLVTINEDSVVKPDQNGAFRMSVNLPVGETSIKIKATNRFGRVTTIELPLTIISN</sequence>
<evidence type="ECO:0000313" key="3">
    <source>
        <dbReference type="Proteomes" id="UP000033854"/>
    </source>
</evidence>
<organism evidence="2 3">
    <name type="scientific">Candidatus Collierbacteria bacterium GW2011_GWA2_42_17</name>
    <dbReference type="NCBI Taxonomy" id="1618378"/>
    <lineage>
        <taxon>Bacteria</taxon>
        <taxon>Candidatus Collieribacteriota</taxon>
    </lineage>
</organism>
<evidence type="ECO:0008006" key="4">
    <source>
        <dbReference type="Google" id="ProtNLM"/>
    </source>
</evidence>
<keyword evidence="1" id="KW-0472">Membrane</keyword>
<keyword evidence="1" id="KW-0812">Transmembrane</keyword>
<reference evidence="2 3" key="1">
    <citation type="journal article" date="2015" name="Nature">
        <title>rRNA introns, odd ribosomes, and small enigmatic genomes across a large radiation of phyla.</title>
        <authorList>
            <person name="Brown C.T."/>
            <person name="Hug L.A."/>
            <person name="Thomas B.C."/>
            <person name="Sharon I."/>
            <person name="Castelle C.J."/>
            <person name="Singh A."/>
            <person name="Wilkins M.J."/>
            <person name="Williams K.H."/>
            <person name="Banfield J.F."/>
        </authorList>
    </citation>
    <scope>NUCLEOTIDE SEQUENCE [LARGE SCALE GENOMIC DNA]</scope>
</reference>
<evidence type="ECO:0000313" key="2">
    <source>
        <dbReference type="EMBL" id="KKS43374.1"/>
    </source>
</evidence>
<feature type="transmembrane region" description="Helical" evidence="1">
    <location>
        <begin position="103"/>
        <end position="125"/>
    </location>
</feature>
<dbReference type="Gene3D" id="2.60.40.10">
    <property type="entry name" value="Immunoglobulins"/>
    <property type="match status" value="1"/>
</dbReference>
<dbReference type="InterPro" id="IPR050400">
    <property type="entry name" value="Bact_Cytoskel_RodZ"/>
</dbReference>
<comment type="caution">
    <text evidence="2">The sequence shown here is derived from an EMBL/GenBank/DDBJ whole genome shotgun (WGS) entry which is preliminary data.</text>
</comment>
<evidence type="ECO:0000256" key="1">
    <source>
        <dbReference type="SAM" id="Phobius"/>
    </source>
</evidence>